<evidence type="ECO:0000313" key="9">
    <source>
        <dbReference type="EMBL" id="MBV3392231.1"/>
    </source>
</evidence>
<organism evidence="8 10">
    <name type="scientific">Catenibacterium mitsuokai</name>
    <dbReference type="NCBI Taxonomy" id="100886"/>
    <lineage>
        <taxon>Bacteria</taxon>
        <taxon>Bacillati</taxon>
        <taxon>Bacillota</taxon>
        <taxon>Erysipelotrichia</taxon>
        <taxon>Erysipelotrichales</taxon>
        <taxon>Coprobacillaceae</taxon>
        <taxon>Catenibacterium</taxon>
    </lineage>
</organism>
<keyword evidence="6" id="KW-0131">Cell cycle</keyword>
<accession>A0AAW4MRI0</accession>
<dbReference type="GO" id="GO:0008360">
    <property type="term" value="P:regulation of cell shape"/>
    <property type="evidence" value="ECO:0007669"/>
    <property type="project" value="UniProtKB-KW"/>
</dbReference>
<dbReference type="EMBL" id="JAHOEF010000011">
    <property type="protein sequence ID" value="MBV3382172.1"/>
    <property type="molecule type" value="Genomic_DNA"/>
</dbReference>
<dbReference type="InterPro" id="IPR011229">
    <property type="entry name" value="Cell_cycle_GpsB"/>
</dbReference>
<evidence type="ECO:0000313" key="10">
    <source>
        <dbReference type="Proteomes" id="UP001196408"/>
    </source>
</evidence>
<dbReference type="Proteomes" id="UP001197492">
    <property type="component" value="Unassembled WGS sequence"/>
</dbReference>
<evidence type="ECO:0000256" key="1">
    <source>
        <dbReference type="ARBA" id="ARBA00004496"/>
    </source>
</evidence>
<protein>
    <submittedName>
        <fullName evidence="8">DivIVA domain-containing protein</fullName>
    </submittedName>
</protein>
<evidence type="ECO:0000256" key="5">
    <source>
        <dbReference type="ARBA" id="ARBA00023054"/>
    </source>
</evidence>
<gene>
    <name evidence="8" type="ORF">KSV97_02805</name>
    <name evidence="9" type="ORF">KSW06_02990</name>
</gene>
<dbReference type="AlphaFoldDB" id="A0AAW4MRI0"/>
<dbReference type="Pfam" id="PF05103">
    <property type="entry name" value="DivIVA"/>
    <property type="match status" value="1"/>
</dbReference>
<dbReference type="GO" id="GO:0005737">
    <property type="term" value="C:cytoplasm"/>
    <property type="evidence" value="ECO:0007669"/>
    <property type="project" value="UniProtKB-SubCell"/>
</dbReference>
<evidence type="ECO:0000313" key="11">
    <source>
        <dbReference type="Proteomes" id="UP001197492"/>
    </source>
</evidence>
<reference evidence="8 11" key="1">
    <citation type="submission" date="2021-06" db="EMBL/GenBank/DDBJ databases">
        <title>Collection of gut derived symbiotic bacterial strains cultured from healthy donors.</title>
        <authorList>
            <person name="Lin H."/>
            <person name="Littmann E."/>
            <person name="Pamer E.G."/>
        </authorList>
    </citation>
    <scope>NUCLEOTIDE SEQUENCE</scope>
    <source>
        <strain evidence="9 11">MSK.21.70</strain>
        <strain evidence="8">MSK.21.82</strain>
    </source>
</reference>
<comment type="subcellular location">
    <subcellularLocation>
        <location evidence="1">Cytoplasm</location>
    </subcellularLocation>
</comment>
<keyword evidence="4" id="KW-0133">Cell shape</keyword>
<keyword evidence="11" id="KW-1185">Reference proteome</keyword>
<dbReference type="RefSeq" id="WP_022424176.1">
    <property type="nucleotide sequence ID" value="NZ_JAHOEB010000012.1"/>
</dbReference>
<evidence type="ECO:0000256" key="7">
    <source>
        <dbReference type="SAM" id="Coils"/>
    </source>
</evidence>
<dbReference type="PIRSF" id="PIRSF029938">
    <property type="entry name" value="UCP029938"/>
    <property type="match status" value="1"/>
</dbReference>
<evidence type="ECO:0000256" key="6">
    <source>
        <dbReference type="ARBA" id="ARBA00023306"/>
    </source>
</evidence>
<keyword evidence="5 7" id="KW-0175">Coiled coil</keyword>
<dbReference type="InterPro" id="IPR019933">
    <property type="entry name" value="DivIVA_domain"/>
</dbReference>
<dbReference type="EMBL" id="JAHOEL010000012">
    <property type="protein sequence ID" value="MBV3392231.1"/>
    <property type="molecule type" value="Genomic_DNA"/>
</dbReference>
<name>A0AAW4MRI0_9FIRM</name>
<feature type="coiled-coil region" evidence="7">
    <location>
        <begin position="47"/>
        <end position="105"/>
    </location>
</feature>
<proteinExistence type="predicted"/>
<evidence type="ECO:0000256" key="3">
    <source>
        <dbReference type="ARBA" id="ARBA00022618"/>
    </source>
</evidence>
<dbReference type="Gene3D" id="6.10.250.660">
    <property type="match status" value="1"/>
</dbReference>
<sequence length="112" mass="13447">MENKIRLSPKRILNKEFSIETKGYSANEVDSYLDIVKEDYLNFQSMLNESYDEIESLQKENAALRRKLNELLRERQDQRDNAHVMEESLNNNVDVLRRISQLEREVYHKNKD</sequence>
<evidence type="ECO:0000256" key="4">
    <source>
        <dbReference type="ARBA" id="ARBA00022960"/>
    </source>
</evidence>
<dbReference type="GO" id="GO:0051301">
    <property type="term" value="P:cell division"/>
    <property type="evidence" value="ECO:0007669"/>
    <property type="project" value="UniProtKB-KW"/>
</dbReference>
<dbReference type="GeneID" id="301323777"/>
<dbReference type="InterPro" id="IPR007793">
    <property type="entry name" value="DivIVA_fam"/>
</dbReference>
<keyword evidence="3" id="KW-0132">Cell division</keyword>
<keyword evidence="2" id="KW-0963">Cytoplasm</keyword>
<dbReference type="NCBIfam" id="TIGR03544">
    <property type="entry name" value="DivI1A_domain"/>
    <property type="match status" value="1"/>
</dbReference>
<evidence type="ECO:0000256" key="2">
    <source>
        <dbReference type="ARBA" id="ARBA00022490"/>
    </source>
</evidence>
<dbReference type="Proteomes" id="UP001196408">
    <property type="component" value="Unassembled WGS sequence"/>
</dbReference>
<evidence type="ECO:0000313" key="8">
    <source>
        <dbReference type="EMBL" id="MBV3382172.1"/>
    </source>
</evidence>
<comment type="caution">
    <text evidence="8">The sequence shown here is derived from an EMBL/GenBank/DDBJ whole genome shotgun (WGS) entry which is preliminary data.</text>
</comment>